<dbReference type="RefSeq" id="WP_197052806.1">
    <property type="nucleotide sequence ID" value="NZ_BBIO01000001.1"/>
</dbReference>
<dbReference type="InterPro" id="IPR000182">
    <property type="entry name" value="GNAT_dom"/>
</dbReference>
<comment type="subcellular location">
    <subcellularLocation>
        <location evidence="5">Cytoplasm</location>
    </subcellularLocation>
</comment>
<dbReference type="PANTHER" id="PTHR43420">
    <property type="entry name" value="ACETYLTRANSFERASE"/>
    <property type="match status" value="1"/>
</dbReference>
<comment type="function">
    <text evidence="5">Acetylates the N-terminal alanine of ribosomal protein bS18.</text>
</comment>
<dbReference type="SUPFAM" id="SSF55729">
    <property type="entry name" value="Acyl-CoA N-acyltransferases (Nat)"/>
    <property type="match status" value="1"/>
</dbReference>
<reference evidence="7 8" key="1">
    <citation type="submission" date="2014-07" db="EMBL/GenBank/DDBJ databases">
        <title>Tepidicaulis marinum gen. nov., sp. nov., a novel marine bacterium denitrifying nitrate to nitrous oxide strictly under microaerobic conditions.</title>
        <authorList>
            <person name="Takeuchi M."/>
            <person name="Yamagishi T."/>
            <person name="Kamagata Y."/>
            <person name="Oshima K."/>
            <person name="Hattori M."/>
            <person name="Katayama T."/>
            <person name="Hanada S."/>
            <person name="Tamaki H."/>
            <person name="Marumo K."/>
            <person name="Maeda H."/>
            <person name="Nedachi M."/>
            <person name="Iwasaki W."/>
            <person name="Suwa Y."/>
            <person name="Sakata S."/>
        </authorList>
    </citation>
    <scope>NUCLEOTIDE SEQUENCE [LARGE SCALE GENOMIC DNA]</scope>
    <source>
        <strain evidence="7 8">MA2</strain>
    </source>
</reference>
<dbReference type="NCBIfam" id="TIGR01575">
    <property type="entry name" value="rimI"/>
    <property type="match status" value="1"/>
</dbReference>
<dbReference type="EC" id="2.3.1.266" evidence="5"/>
<feature type="domain" description="N-acetyltransferase" evidence="6">
    <location>
        <begin position="3"/>
        <end position="149"/>
    </location>
</feature>
<evidence type="ECO:0000256" key="2">
    <source>
        <dbReference type="ARBA" id="ARBA00022490"/>
    </source>
</evidence>
<protein>
    <recommendedName>
        <fullName evidence="5">[Ribosomal protein bS18]-alanine N-acetyltransferase</fullName>
        <ecNumber evidence="5">2.3.1.266</ecNumber>
    </recommendedName>
</protein>
<dbReference type="eggNOG" id="COG0456">
    <property type="taxonomic scope" value="Bacteria"/>
</dbReference>
<evidence type="ECO:0000256" key="3">
    <source>
        <dbReference type="ARBA" id="ARBA00022679"/>
    </source>
</evidence>
<evidence type="ECO:0000256" key="4">
    <source>
        <dbReference type="ARBA" id="ARBA00023315"/>
    </source>
</evidence>
<proteinExistence type="inferred from homology"/>
<keyword evidence="4" id="KW-0012">Acyltransferase</keyword>
<evidence type="ECO:0000313" key="7">
    <source>
        <dbReference type="EMBL" id="GAK43799.1"/>
    </source>
</evidence>
<dbReference type="GO" id="GO:0005737">
    <property type="term" value="C:cytoplasm"/>
    <property type="evidence" value="ECO:0007669"/>
    <property type="project" value="UniProtKB-SubCell"/>
</dbReference>
<organism evidence="7 8">
    <name type="scientific">Tepidicaulis marinus</name>
    <dbReference type="NCBI Taxonomy" id="1333998"/>
    <lineage>
        <taxon>Bacteria</taxon>
        <taxon>Pseudomonadati</taxon>
        <taxon>Pseudomonadota</taxon>
        <taxon>Alphaproteobacteria</taxon>
        <taxon>Hyphomicrobiales</taxon>
        <taxon>Parvibaculaceae</taxon>
        <taxon>Tepidicaulis</taxon>
    </lineage>
</organism>
<dbReference type="Proteomes" id="UP000028702">
    <property type="component" value="Unassembled WGS sequence"/>
</dbReference>
<dbReference type="GO" id="GO:0008999">
    <property type="term" value="F:protein-N-terminal-alanine acetyltransferase activity"/>
    <property type="evidence" value="ECO:0007669"/>
    <property type="project" value="UniProtKB-EC"/>
</dbReference>
<name>A0A081B6Y1_9HYPH</name>
<keyword evidence="8" id="KW-1185">Reference proteome</keyword>
<dbReference type="CDD" id="cd04301">
    <property type="entry name" value="NAT_SF"/>
    <property type="match status" value="1"/>
</dbReference>
<sequence>MSMRVEAAGPALIPVMAALHKMCFANPWDRRELAELLAMPGAFALMGFDGEAPCGFILMRTAAGEAEILTIAVLPDRRGSGLGQLLVETALVRARGQGAEVCFLEVAEENAPARALYVKTGFEVSGKREGYYSAADGAGDALIMRRPLLGGGL</sequence>
<dbReference type="EMBL" id="BBIO01000001">
    <property type="protein sequence ID" value="GAK43799.1"/>
    <property type="molecule type" value="Genomic_DNA"/>
</dbReference>
<evidence type="ECO:0000313" key="8">
    <source>
        <dbReference type="Proteomes" id="UP000028702"/>
    </source>
</evidence>
<dbReference type="InterPro" id="IPR016181">
    <property type="entry name" value="Acyl_CoA_acyltransferase"/>
</dbReference>
<dbReference type="AlphaFoldDB" id="A0A081B6Y1"/>
<dbReference type="Pfam" id="PF00583">
    <property type="entry name" value="Acetyltransf_1"/>
    <property type="match status" value="1"/>
</dbReference>
<dbReference type="STRING" id="1333998.M2A_0298"/>
<evidence type="ECO:0000256" key="1">
    <source>
        <dbReference type="ARBA" id="ARBA00005395"/>
    </source>
</evidence>
<comment type="catalytic activity">
    <reaction evidence="5">
        <text>N-terminal L-alanyl-[ribosomal protein bS18] + acetyl-CoA = N-terminal N(alpha)-acetyl-L-alanyl-[ribosomal protein bS18] + CoA + H(+)</text>
        <dbReference type="Rhea" id="RHEA:43756"/>
        <dbReference type="Rhea" id="RHEA-COMP:10676"/>
        <dbReference type="Rhea" id="RHEA-COMP:10677"/>
        <dbReference type="ChEBI" id="CHEBI:15378"/>
        <dbReference type="ChEBI" id="CHEBI:57287"/>
        <dbReference type="ChEBI" id="CHEBI:57288"/>
        <dbReference type="ChEBI" id="CHEBI:64718"/>
        <dbReference type="ChEBI" id="CHEBI:83683"/>
        <dbReference type="EC" id="2.3.1.266"/>
    </reaction>
</comment>
<evidence type="ECO:0000256" key="5">
    <source>
        <dbReference type="RuleBase" id="RU363094"/>
    </source>
</evidence>
<evidence type="ECO:0000259" key="6">
    <source>
        <dbReference type="PROSITE" id="PS51186"/>
    </source>
</evidence>
<dbReference type="Gene3D" id="3.40.630.30">
    <property type="match status" value="1"/>
</dbReference>
<dbReference type="InterPro" id="IPR006464">
    <property type="entry name" value="AcTrfase_RimI/Ard1"/>
</dbReference>
<keyword evidence="3 7" id="KW-0808">Transferase</keyword>
<dbReference type="InterPro" id="IPR050680">
    <property type="entry name" value="YpeA/RimI_acetyltransf"/>
</dbReference>
<comment type="caution">
    <text evidence="7">The sequence shown here is derived from an EMBL/GenBank/DDBJ whole genome shotgun (WGS) entry which is preliminary data.</text>
</comment>
<comment type="similarity">
    <text evidence="1 5">Belongs to the acetyltransferase family. RimI subfamily.</text>
</comment>
<accession>A0A081B6Y1</accession>
<gene>
    <name evidence="7" type="ORF">M2A_0298</name>
</gene>
<keyword evidence="2 5" id="KW-0963">Cytoplasm</keyword>
<dbReference type="PROSITE" id="PS51186">
    <property type="entry name" value="GNAT"/>
    <property type="match status" value="1"/>
</dbReference>
<dbReference type="PANTHER" id="PTHR43420:SF51">
    <property type="entry name" value="PEPTIDYL-LYSINE N-ACETYLTRANSFERASE YIAC"/>
    <property type="match status" value="1"/>
</dbReference>